<dbReference type="Gene3D" id="2.120.10.30">
    <property type="entry name" value="TolB, C-terminal domain"/>
    <property type="match status" value="2"/>
</dbReference>
<dbReference type="InterPro" id="IPR001258">
    <property type="entry name" value="NHL_repeat"/>
</dbReference>
<evidence type="ECO:0000256" key="1">
    <source>
        <dbReference type="ARBA" id="ARBA00022737"/>
    </source>
</evidence>
<dbReference type="InParanoid" id="D2W535"/>
<dbReference type="AlphaFoldDB" id="D2W535"/>
<dbReference type="KEGG" id="ngr:NAEGRDRAFT_76523"/>
<dbReference type="RefSeq" id="XP_002668561.1">
    <property type="nucleotide sequence ID" value="XM_002668515.1"/>
</dbReference>
<dbReference type="InterPro" id="IPR050952">
    <property type="entry name" value="TRIM-NHL_E3_ligases"/>
</dbReference>
<name>D2W535_NAEGR</name>
<protein>
    <submittedName>
        <fullName evidence="3">Predicted protein</fullName>
    </submittedName>
</protein>
<dbReference type="GO" id="GO:0061630">
    <property type="term" value="F:ubiquitin protein ligase activity"/>
    <property type="evidence" value="ECO:0007669"/>
    <property type="project" value="TreeGrafter"/>
</dbReference>
<evidence type="ECO:0000313" key="4">
    <source>
        <dbReference type="Proteomes" id="UP000006671"/>
    </source>
</evidence>
<dbReference type="VEuPathDB" id="AmoebaDB:NAEGRDRAFT_76523"/>
<evidence type="ECO:0000313" key="3">
    <source>
        <dbReference type="EMBL" id="EFC35817.1"/>
    </source>
</evidence>
<dbReference type="PANTHER" id="PTHR24104">
    <property type="entry name" value="E3 UBIQUITIN-PROTEIN LIGASE NHLRC1-RELATED"/>
    <property type="match status" value="1"/>
</dbReference>
<dbReference type="Proteomes" id="UP000006671">
    <property type="component" value="Unassembled WGS sequence"/>
</dbReference>
<organism evidence="4">
    <name type="scientific">Naegleria gruberi</name>
    <name type="common">Amoeba</name>
    <dbReference type="NCBI Taxonomy" id="5762"/>
    <lineage>
        <taxon>Eukaryota</taxon>
        <taxon>Discoba</taxon>
        <taxon>Heterolobosea</taxon>
        <taxon>Tetramitia</taxon>
        <taxon>Eutetramitia</taxon>
        <taxon>Vahlkampfiidae</taxon>
        <taxon>Naegleria</taxon>
    </lineage>
</organism>
<keyword evidence="4" id="KW-1185">Reference proteome</keyword>
<dbReference type="PANTHER" id="PTHR24104:SF25">
    <property type="entry name" value="PROTEIN LIN-41"/>
    <property type="match status" value="1"/>
</dbReference>
<accession>D2W535</accession>
<sequence length="275" mass="31474">MGFEFRRFKQINAQEYQLAVSENKDQMETKDDSYFIIVDKEGKIVIPDTIGIKLADMTELEIKLGALDRDYTWCVGILDESGRTEFKEPSSISISYGKTFRDNVVFVADNYNHAIKIVSTVDGSILQSITRYVSYSLGKEIHVKNPNIVNVECFTKFGEVIIASPDKNNIHIIREISPNEWILVKEIGNNSLYSPFGICIDQVSPFNYKLIVSDSYHSSLKILDRFTGQEEQTFGSKGKSLGQFHHPYGLCYNRRQQEILLVDRNNSRIQVINYS</sequence>
<evidence type="ECO:0000256" key="2">
    <source>
        <dbReference type="PROSITE-ProRule" id="PRU00504"/>
    </source>
</evidence>
<dbReference type="GO" id="GO:0008270">
    <property type="term" value="F:zinc ion binding"/>
    <property type="evidence" value="ECO:0007669"/>
    <property type="project" value="UniProtKB-KW"/>
</dbReference>
<dbReference type="GeneID" id="8860596"/>
<dbReference type="SUPFAM" id="SSF63825">
    <property type="entry name" value="YWTD domain"/>
    <property type="match status" value="1"/>
</dbReference>
<keyword evidence="1" id="KW-0677">Repeat</keyword>
<dbReference type="InterPro" id="IPR011042">
    <property type="entry name" value="6-blade_b-propeller_TolB-like"/>
</dbReference>
<dbReference type="EMBL" id="GG739014">
    <property type="protein sequence ID" value="EFC35817.1"/>
    <property type="molecule type" value="Genomic_DNA"/>
</dbReference>
<proteinExistence type="predicted"/>
<dbReference type="PROSITE" id="PS51125">
    <property type="entry name" value="NHL"/>
    <property type="match status" value="1"/>
</dbReference>
<dbReference type="GO" id="GO:0043161">
    <property type="term" value="P:proteasome-mediated ubiquitin-dependent protein catabolic process"/>
    <property type="evidence" value="ECO:0007669"/>
    <property type="project" value="TreeGrafter"/>
</dbReference>
<gene>
    <name evidence="3" type="ORF">NAEGRDRAFT_76523</name>
</gene>
<reference evidence="3 4" key="1">
    <citation type="journal article" date="2010" name="Cell">
        <title>The genome of Naegleria gruberi illuminates early eukaryotic versatility.</title>
        <authorList>
            <person name="Fritz-Laylin L.K."/>
            <person name="Prochnik S.E."/>
            <person name="Ginger M.L."/>
            <person name="Dacks J.B."/>
            <person name="Carpenter M.L."/>
            <person name="Field M.C."/>
            <person name="Kuo A."/>
            <person name="Paredez A."/>
            <person name="Chapman J."/>
            <person name="Pham J."/>
            <person name="Shu S."/>
            <person name="Neupane R."/>
            <person name="Cipriano M."/>
            <person name="Mancuso J."/>
            <person name="Tu H."/>
            <person name="Salamov A."/>
            <person name="Lindquist E."/>
            <person name="Shapiro H."/>
            <person name="Lucas S."/>
            <person name="Grigoriev I.V."/>
            <person name="Cande W.Z."/>
            <person name="Fulton C."/>
            <person name="Rokhsar D.S."/>
            <person name="Dawson S.C."/>
        </authorList>
    </citation>
    <scope>NUCLEOTIDE SEQUENCE [LARGE SCALE GENOMIC DNA]</scope>
    <source>
        <strain evidence="3 4">NEG-M</strain>
    </source>
</reference>
<dbReference type="GO" id="GO:0000209">
    <property type="term" value="P:protein polyubiquitination"/>
    <property type="evidence" value="ECO:0007669"/>
    <property type="project" value="TreeGrafter"/>
</dbReference>
<feature type="repeat" description="NHL" evidence="2">
    <location>
        <begin position="231"/>
        <end position="275"/>
    </location>
</feature>